<proteinExistence type="predicted"/>
<feature type="region of interest" description="Disordered" evidence="1">
    <location>
        <begin position="1"/>
        <end position="29"/>
    </location>
</feature>
<evidence type="ECO:0000313" key="2">
    <source>
        <dbReference type="EMBL" id="MDH7640265.1"/>
    </source>
</evidence>
<dbReference type="Proteomes" id="UP001160625">
    <property type="component" value="Unassembled WGS sequence"/>
</dbReference>
<keyword evidence="3" id="KW-1185">Reference proteome</keyword>
<dbReference type="RefSeq" id="WP_281045617.1">
    <property type="nucleotide sequence ID" value="NZ_JARYGZ010000002.1"/>
</dbReference>
<sequence>MVLKSSIDATLSAGSGNSRNPRPRRSVEGQDMMKRIACIGLALVAPAWATSASAAPQCRLPSGPGWQSGVQGLPATHPIYFVEPEADGAKWSGVHRSWADTEHTLADLGQGKPRASVVLLRSPGMNCDAAKRLQRAIAKDARCGSTTSCALATRADLQKLPKSQRLPHGLD</sequence>
<protein>
    <submittedName>
        <fullName evidence="2">Uncharacterized protein</fullName>
    </submittedName>
</protein>
<reference evidence="2" key="1">
    <citation type="submission" date="2023-04" db="EMBL/GenBank/DDBJ databases">
        <title>Sphingomonas sp. MAHUQ-71 isolated from rice field.</title>
        <authorList>
            <person name="Huq M.A."/>
        </authorList>
    </citation>
    <scope>NUCLEOTIDE SEQUENCE</scope>
    <source>
        <strain evidence="2">MAHUQ-71</strain>
    </source>
</reference>
<name>A0ABT6N581_9SPHN</name>
<comment type="caution">
    <text evidence="2">The sequence shown here is derived from an EMBL/GenBank/DDBJ whole genome shotgun (WGS) entry which is preliminary data.</text>
</comment>
<evidence type="ECO:0000256" key="1">
    <source>
        <dbReference type="SAM" id="MobiDB-lite"/>
    </source>
</evidence>
<gene>
    <name evidence="2" type="ORF">QGN17_16125</name>
</gene>
<dbReference type="EMBL" id="JARYGZ010000002">
    <property type="protein sequence ID" value="MDH7640265.1"/>
    <property type="molecule type" value="Genomic_DNA"/>
</dbReference>
<evidence type="ECO:0000313" key="3">
    <source>
        <dbReference type="Proteomes" id="UP001160625"/>
    </source>
</evidence>
<accession>A0ABT6N581</accession>
<organism evidence="2 3">
    <name type="scientific">Sphingomonas oryzagri</name>
    <dbReference type="NCBI Taxonomy" id="3042314"/>
    <lineage>
        <taxon>Bacteria</taxon>
        <taxon>Pseudomonadati</taxon>
        <taxon>Pseudomonadota</taxon>
        <taxon>Alphaproteobacteria</taxon>
        <taxon>Sphingomonadales</taxon>
        <taxon>Sphingomonadaceae</taxon>
        <taxon>Sphingomonas</taxon>
    </lineage>
</organism>